<dbReference type="Pfam" id="PF01832">
    <property type="entry name" value="Glucosaminidase"/>
    <property type="match status" value="1"/>
</dbReference>
<reference evidence="14" key="1">
    <citation type="submission" date="2016-10" db="EMBL/GenBank/DDBJ databases">
        <authorList>
            <person name="Varghese N."/>
            <person name="Submissions S."/>
        </authorList>
    </citation>
    <scope>NUCLEOTIDE SEQUENCE [LARGE SCALE GENOMIC DNA]</scope>
    <source>
        <strain evidence="14">CCTCC 2012022</strain>
    </source>
</reference>
<protein>
    <recommendedName>
        <fullName evidence="5">Peptidoglycan hydrolase FlgJ</fullName>
    </recommendedName>
    <alternativeName>
        <fullName evidence="11">Muramidase FlgJ</fullName>
    </alternativeName>
</protein>
<dbReference type="SUPFAM" id="SSF53955">
    <property type="entry name" value="Lysozyme-like"/>
    <property type="match status" value="1"/>
</dbReference>
<gene>
    <name evidence="13" type="ORF">SAMN05216580_0765</name>
</gene>
<comment type="subcellular location">
    <subcellularLocation>
        <location evidence="2">Periplasm</location>
    </subcellularLocation>
</comment>
<dbReference type="GO" id="GO:0071973">
    <property type="term" value="P:bacterial-type flagellum-dependent cell motility"/>
    <property type="evidence" value="ECO:0007669"/>
    <property type="project" value="TreeGrafter"/>
</dbReference>
<dbReference type="GO" id="GO:0044780">
    <property type="term" value="P:bacterial-type flagellum assembly"/>
    <property type="evidence" value="ECO:0007669"/>
    <property type="project" value="InterPro"/>
</dbReference>
<dbReference type="Gene3D" id="1.10.530.10">
    <property type="match status" value="1"/>
</dbReference>
<evidence type="ECO:0000256" key="1">
    <source>
        <dbReference type="ARBA" id="ARBA00002954"/>
    </source>
</evidence>
<dbReference type="InterPro" id="IPR023346">
    <property type="entry name" value="Lysozyme-like_dom_sf"/>
</dbReference>
<evidence type="ECO:0000256" key="4">
    <source>
        <dbReference type="ARBA" id="ARBA00007974"/>
    </source>
</evidence>
<dbReference type="GO" id="GO:0016798">
    <property type="term" value="F:hydrolase activity, acting on glycosyl bonds"/>
    <property type="evidence" value="ECO:0007669"/>
    <property type="project" value="UniProtKB-KW"/>
</dbReference>
<dbReference type="GO" id="GO:0071555">
    <property type="term" value="P:cell wall organization"/>
    <property type="evidence" value="ECO:0007669"/>
    <property type="project" value="UniProtKB-KW"/>
</dbReference>
<sequence length="346" mass="36448">MSVDNLSGQFALDVQGLQRLKQTARDDADAGLPEATRQFEALFLHMMLKSMREAVPQSGLLDSSQSKLYTEMLDQQWAQQLAGNGLGLADQLVGQLQQQRQFAGQTGNVDEAALIAGIPRGVPRPLYGSLPVPPAESRAAEASVSEAPVARARQGSPFAAGESLPVPGGAAREARERPAHVREFLARLEAPARAASATSGVPAELILAQAALETGWGRYQIPTADGGNSHNLFGIKAGSQWRGATTAVTTSEYIDGREQKRVETFRAYPSYQASFTDYARLIGNNPRYAGVVAASDPVQAAHALQRGGYATDPAYADKLVAVMASIGPLDAGSPPSGAALVARSTP</sequence>
<name>A0A1H2EQA8_9GAMM</name>
<evidence type="ECO:0000256" key="11">
    <source>
        <dbReference type="ARBA" id="ARBA00030835"/>
    </source>
</evidence>
<dbReference type="Gene3D" id="2.10.70.40">
    <property type="entry name" value="peptidoglycan hydrolase"/>
    <property type="match status" value="1"/>
</dbReference>
<dbReference type="InterPro" id="IPR051056">
    <property type="entry name" value="Glycosyl_Hydrolase_73"/>
</dbReference>
<dbReference type="Pfam" id="PF10135">
    <property type="entry name" value="Rod-binding"/>
    <property type="match status" value="1"/>
</dbReference>
<dbReference type="PANTHER" id="PTHR33308">
    <property type="entry name" value="PEPTIDOGLYCAN HYDROLASE FLGJ"/>
    <property type="match status" value="1"/>
</dbReference>
<evidence type="ECO:0000256" key="2">
    <source>
        <dbReference type="ARBA" id="ARBA00004418"/>
    </source>
</evidence>
<keyword evidence="14" id="KW-1185">Reference proteome</keyword>
<keyword evidence="8" id="KW-0378">Hydrolase</keyword>
<comment type="similarity">
    <text evidence="4">In the C-terminal section; belongs to the glycosyl hydrolase 73 family.</text>
</comment>
<accession>A0A1H2EQA8</accession>
<evidence type="ECO:0000256" key="7">
    <source>
        <dbReference type="ARBA" id="ARBA00022795"/>
    </source>
</evidence>
<keyword evidence="9" id="KW-0326">Glycosidase</keyword>
<keyword evidence="6" id="KW-0574">Periplasm</keyword>
<dbReference type="PRINTS" id="PR01002">
    <property type="entry name" value="FLGFLGJ"/>
</dbReference>
<evidence type="ECO:0000256" key="5">
    <source>
        <dbReference type="ARBA" id="ARBA00013433"/>
    </source>
</evidence>
<keyword evidence="13" id="KW-0966">Cell projection</keyword>
<evidence type="ECO:0000256" key="10">
    <source>
        <dbReference type="ARBA" id="ARBA00023316"/>
    </source>
</evidence>
<evidence type="ECO:0000256" key="9">
    <source>
        <dbReference type="ARBA" id="ARBA00023295"/>
    </source>
</evidence>
<dbReference type="PANTHER" id="PTHR33308:SF9">
    <property type="entry name" value="PEPTIDOGLYCAN HYDROLASE FLGJ"/>
    <property type="match status" value="1"/>
</dbReference>
<dbReference type="GO" id="GO:0042597">
    <property type="term" value="C:periplasmic space"/>
    <property type="evidence" value="ECO:0007669"/>
    <property type="project" value="UniProtKB-SubCell"/>
</dbReference>
<keyword evidence="13" id="KW-0969">Cilium</keyword>
<proteinExistence type="inferred from homology"/>
<dbReference type="OrthoDB" id="289937at2"/>
<dbReference type="InterPro" id="IPR002901">
    <property type="entry name" value="MGlyc_endo_b_GlcNAc-like_dom"/>
</dbReference>
<comment type="function">
    <text evidence="1">Flagellum-specific muramidase which hydrolyzes the peptidoglycan layer to assemble the rod structure in the periplasmic space.</text>
</comment>
<evidence type="ECO:0000313" key="14">
    <source>
        <dbReference type="Proteomes" id="UP000243063"/>
    </source>
</evidence>
<evidence type="ECO:0000256" key="8">
    <source>
        <dbReference type="ARBA" id="ARBA00022801"/>
    </source>
</evidence>
<dbReference type="Proteomes" id="UP000243063">
    <property type="component" value="Chromosome I"/>
</dbReference>
<dbReference type="NCBIfam" id="TIGR02541">
    <property type="entry name" value="flagell_FlgJ"/>
    <property type="match status" value="1"/>
</dbReference>
<comment type="similarity">
    <text evidence="3">In the N-terminal section; belongs to the FlgJ family.</text>
</comment>
<dbReference type="SMART" id="SM00047">
    <property type="entry name" value="LYZ2"/>
    <property type="match status" value="1"/>
</dbReference>
<evidence type="ECO:0000256" key="3">
    <source>
        <dbReference type="ARBA" id="ARBA00006880"/>
    </source>
</evidence>
<keyword evidence="7" id="KW-1005">Bacterial flagellum biogenesis</keyword>
<evidence type="ECO:0000313" key="13">
    <source>
        <dbReference type="EMBL" id="SDT97234.1"/>
    </source>
</evidence>
<keyword evidence="10" id="KW-0961">Cell wall biogenesis/degradation</keyword>
<feature type="domain" description="Mannosyl-glycoprotein endo-beta-N-acetylglucosamidase-like" evidence="12">
    <location>
        <begin position="174"/>
        <end position="330"/>
    </location>
</feature>
<dbReference type="RefSeq" id="WP_090212241.1">
    <property type="nucleotide sequence ID" value="NZ_LT629780.1"/>
</dbReference>
<dbReference type="STRING" id="1245526.SAMN05216580_0765"/>
<organism evidence="13 14">
    <name type="scientific">Geopseudomonas guangdongensis</name>
    <dbReference type="NCBI Taxonomy" id="1245526"/>
    <lineage>
        <taxon>Bacteria</taxon>
        <taxon>Pseudomonadati</taxon>
        <taxon>Pseudomonadota</taxon>
        <taxon>Gammaproteobacteria</taxon>
        <taxon>Pseudomonadales</taxon>
        <taxon>Pseudomonadaceae</taxon>
        <taxon>Geopseudomonas</taxon>
    </lineage>
</organism>
<keyword evidence="13" id="KW-0282">Flagellum</keyword>
<evidence type="ECO:0000259" key="12">
    <source>
        <dbReference type="SMART" id="SM00047"/>
    </source>
</evidence>
<dbReference type="EMBL" id="LT629780">
    <property type="protein sequence ID" value="SDT97234.1"/>
    <property type="molecule type" value="Genomic_DNA"/>
</dbReference>
<dbReference type="InterPro" id="IPR019301">
    <property type="entry name" value="Flagellar_prot_FlgJ_N"/>
</dbReference>
<dbReference type="AlphaFoldDB" id="A0A1H2EQA8"/>
<evidence type="ECO:0000256" key="6">
    <source>
        <dbReference type="ARBA" id="ARBA00022764"/>
    </source>
</evidence>
<dbReference type="GO" id="GO:0004040">
    <property type="term" value="F:amidase activity"/>
    <property type="evidence" value="ECO:0007669"/>
    <property type="project" value="InterPro"/>
</dbReference>
<dbReference type="InterPro" id="IPR013377">
    <property type="entry name" value="FlgJ"/>
</dbReference>